<sequence>MPPPHPSAPRPPADDLPDLALVARAADGDQQSYAELMRRHTPRMLALATRLLGDPVAAEDDVQEACLTAWRHLPDFRGEAAFGTWLYRIVTNRCLNTLRARRAELPLEATGEPASPDPAASPERAAESRASARDLRAALATLTPEQRACWVLRELHGLSYDEIAEVTGTGEPAVRGRIFRARRQLTEVMAPWR</sequence>
<evidence type="ECO:0000313" key="12">
    <source>
        <dbReference type="Proteomes" id="UP000267408"/>
    </source>
</evidence>
<evidence type="ECO:0000313" key="10">
    <source>
        <dbReference type="EMBL" id="RPE37123.1"/>
    </source>
</evidence>
<proteinExistence type="inferred from homology"/>
<dbReference type="InterPro" id="IPR013325">
    <property type="entry name" value="RNA_pol_sigma_r2"/>
</dbReference>
<dbReference type="InterPro" id="IPR013324">
    <property type="entry name" value="RNA_pol_sigma_r3/r4-like"/>
</dbReference>
<dbReference type="InterPro" id="IPR039425">
    <property type="entry name" value="RNA_pol_sigma-70-like"/>
</dbReference>
<accession>A0A8G1UMV6</accession>
<evidence type="ECO:0000256" key="2">
    <source>
        <dbReference type="ARBA" id="ARBA00023015"/>
    </source>
</evidence>
<dbReference type="CDD" id="cd06171">
    <property type="entry name" value="Sigma70_r4"/>
    <property type="match status" value="1"/>
</dbReference>
<dbReference type="SUPFAM" id="SSF88659">
    <property type="entry name" value="Sigma3 and sigma4 domains of RNA polymerase sigma factors"/>
    <property type="match status" value="1"/>
</dbReference>
<dbReference type="RefSeq" id="WP_123559887.1">
    <property type="nucleotide sequence ID" value="NZ_JBEYIY010000077.1"/>
</dbReference>
<evidence type="ECO:0000256" key="1">
    <source>
        <dbReference type="ARBA" id="ARBA00010641"/>
    </source>
</evidence>
<dbReference type="InterPro" id="IPR036388">
    <property type="entry name" value="WH-like_DNA-bd_sf"/>
</dbReference>
<evidence type="ECO:0000256" key="3">
    <source>
        <dbReference type="ARBA" id="ARBA00023082"/>
    </source>
</evidence>
<evidence type="ECO:0000259" key="8">
    <source>
        <dbReference type="Pfam" id="PF08281"/>
    </source>
</evidence>
<dbReference type="Gene3D" id="1.10.10.10">
    <property type="entry name" value="Winged helix-like DNA-binding domain superfamily/Winged helix DNA-binding domain"/>
    <property type="match status" value="1"/>
</dbReference>
<protein>
    <submittedName>
        <fullName evidence="10">RNA polymerase sigma-70 factor (ECF subfamily)</fullName>
    </submittedName>
</protein>
<feature type="compositionally biased region" description="Low complexity" evidence="6">
    <location>
        <begin position="113"/>
        <end position="123"/>
    </location>
</feature>
<keyword evidence="4" id="KW-0238">DNA-binding</keyword>
<feature type="region of interest" description="Disordered" evidence="6">
    <location>
        <begin position="107"/>
        <end position="130"/>
    </location>
</feature>
<evidence type="ECO:0000313" key="11">
    <source>
        <dbReference type="Proteomes" id="UP000266906"/>
    </source>
</evidence>
<dbReference type="PANTHER" id="PTHR43133:SF8">
    <property type="entry name" value="RNA POLYMERASE SIGMA FACTOR HI_1459-RELATED"/>
    <property type="match status" value="1"/>
</dbReference>
<dbReference type="InterPro" id="IPR014284">
    <property type="entry name" value="RNA_pol_sigma-70_dom"/>
</dbReference>
<dbReference type="Gene3D" id="1.10.1740.10">
    <property type="match status" value="1"/>
</dbReference>
<dbReference type="EMBL" id="RJVJ01000001">
    <property type="protein sequence ID" value="ROR46958.1"/>
    <property type="molecule type" value="Genomic_DNA"/>
</dbReference>
<evidence type="ECO:0000256" key="4">
    <source>
        <dbReference type="ARBA" id="ARBA00023125"/>
    </source>
</evidence>
<name>A0A3N4RUU3_9ACTN</name>
<dbReference type="InterPro" id="IPR013249">
    <property type="entry name" value="RNA_pol_sigma70_r4_t2"/>
</dbReference>
<keyword evidence="11" id="KW-1185">Reference proteome</keyword>
<dbReference type="GO" id="GO:0016987">
    <property type="term" value="F:sigma factor activity"/>
    <property type="evidence" value="ECO:0007669"/>
    <property type="project" value="UniProtKB-KW"/>
</dbReference>
<evidence type="ECO:0000256" key="5">
    <source>
        <dbReference type="ARBA" id="ARBA00023163"/>
    </source>
</evidence>
<evidence type="ECO:0000256" key="6">
    <source>
        <dbReference type="SAM" id="MobiDB-lite"/>
    </source>
</evidence>
<comment type="caution">
    <text evidence="10">The sequence shown here is derived from an EMBL/GenBank/DDBJ whole genome shotgun (WGS) entry which is preliminary data.</text>
</comment>
<dbReference type="InterPro" id="IPR007627">
    <property type="entry name" value="RNA_pol_sigma70_r2"/>
</dbReference>
<dbReference type="NCBIfam" id="TIGR02937">
    <property type="entry name" value="sigma70-ECF"/>
    <property type="match status" value="1"/>
</dbReference>
<evidence type="ECO:0000259" key="7">
    <source>
        <dbReference type="Pfam" id="PF04542"/>
    </source>
</evidence>
<dbReference type="AlphaFoldDB" id="A0A3N4RUU3"/>
<dbReference type="EMBL" id="RKQG01000001">
    <property type="protein sequence ID" value="RPE37123.1"/>
    <property type="molecule type" value="Genomic_DNA"/>
</dbReference>
<dbReference type="Proteomes" id="UP000266906">
    <property type="component" value="Unassembled WGS sequence"/>
</dbReference>
<keyword evidence="5" id="KW-0804">Transcription</keyword>
<evidence type="ECO:0000313" key="9">
    <source>
        <dbReference type="EMBL" id="ROR46958.1"/>
    </source>
</evidence>
<dbReference type="OrthoDB" id="9803470at2"/>
<dbReference type="Pfam" id="PF04542">
    <property type="entry name" value="Sigma70_r2"/>
    <property type="match status" value="1"/>
</dbReference>
<dbReference type="Proteomes" id="UP000267408">
    <property type="component" value="Unassembled WGS sequence"/>
</dbReference>
<keyword evidence="2" id="KW-0805">Transcription regulation</keyword>
<dbReference type="GO" id="GO:0006352">
    <property type="term" value="P:DNA-templated transcription initiation"/>
    <property type="evidence" value="ECO:0007669"/>
    <property type="project" value="InterPro"/>
</dbReference>
<organism evidence="10 11">
    <name type="scientific">Kitasatospora cineracea</name>
    <dbReference type="NCBI Taxonomy" id="88074"/>
    <lineage>
        <taxon>Bacteria</taxon>
        <taxon>Bacillati</taxon>
        <taxon>Actinomycetota</taxon>
        <taxon>Actinomycetes</taxon>
        <taxon>Kitasatosporales</taxon>
        <taxon>Streptomycetaceae</taxon>
        <taxon>Kitasatospora</taxon>
    </lineage>
</organism>
<gene>
    <name evidence="10" type="ORF">EDD38_5518</name>
    <name evidence="9" type="ORF">EDD39_5264</name>
</gene>
<keyword evidence="3" id="KW-0731">Sigma factor</keyword>
<dbReference type="SUPFAM" id="SSF88946">
    <property type="entry name" value="Sigma2 domain of RNA polymerase sigma factors"/>
    <property type="match status" value="1"/>
</dbReference>
<accession>A0A3N4RUU3</accession>
<dbReference type="GO" id="GO:0003677">
    <property type="term" value="F:DNA binding"/>
    <property type="evidence" value="ECO:0007669"/>
    <property type="project" value="UniProtKB-KW"/>
</dbReference>
<feature type="domain" description="RNA polymerase sigma-70 region 2" evidence="7">
    <location>
        <begin position="36"/>
        <end position="102"/>
    </location>
</feature>
<dbReference type="Pfam" id="PF08281">
    <property type="entry name" value="Sigma70_r4_2"/>
    <property type="match status" value="1"/>
</dbReference>
<reference evidence="11 12" key="1">
    <citation type="submission" date="2018-11" db="EMBL/GenBank/DDBJ databases">
        <title>Sequencing the genomes of 1000 actinobacteria strains.</title>
        <authorList>
            <person name="Klenk H.-P."/>
        </authorList>
    </citation>
    <scope>NUCLEOTIDE SEQUENCE [LARGE SCALE GENOMIC DNA]</scope>
    <source>
        <strain evidence="9 12">DSM 44780</strain>
        <strain evidence="10 11">DSM 44781</strain>
    </source>
</reference>
<comment type="similarity">
    <text evidence="1">Belongs to the sigma-70 factor family. ECF subfamily.</text>
</comment>
<dbReference type="PANTHER" id="PTHR43133">
    <property type="entry name" value="RNA POLYMERASE ECF-TYPE SIGMA FACTO"/>
    <property type="match status" value="1"/>
</dbReference>
<feature type="domain" description="RNA polymerase sigma factor 70 region 4 type 2" evidence="8">
    <location>
        <begin position="133"/>
        <end position="185"/>
    </location>
</feature>